<feature type="non-terminal residue" evidence="2">
    <location>
        <position position="1"/>
    </location>
</feature>
<feature type="compositionally biased region" description="Basic and acidic residues" evidence="1">
    <location>
        <begin position="29"/>
        <end position="43"/>
    </location>
</feature>
<dbReference type="AlphaFoldDB" id="X1LJC4"/>
<accession>X1LJC4</accession>
<gene>
    <name evidence="2" type="ORF">S03H2_71778</name>
</gene>
<reference evidence="2" key="1">
    <citation type="journal article" date="2014" name="Front. Microbiol.">
        <title>High frequency of phylogenetically diverse reductive dehalogenase-homologous genes in deep subseafloor sedimentary metagenomes.</title>
        <authorList>
            <person name="Kawai M."/>
            <person name="Futagami T."/>
            <person name="Toyoda A."/>
            <person name="Takaki Y."/>
            <person name="Nishi S."/>
            <person name="Hori S."/>
            <person name="Arai W."/>
            <person name="Tsubouchi T."/>
            <person name="Morono Y."/>
            <person name="Uchiyama I."/>
            <person name="Ito T."/>
            <person name="Fujiyama A."/>
            <person name="Inagaki F."/>
            <person name="Takami H."/>
        </authorList>
    </citation>
    <scope>NUCLEOTIDE SEQUENCE</scope>
    <source>
        <strain evidence="2">Expedition CK06-06</strain>
    </source>
</reference>
<proteinExistence type="predicted"/>
<organism evidence="2">
    <name type="scientific">marine sediment metagenome</name>
    <dbReference type="NCBI Taxonomy" id="412755"/>
    <lineage>
        <taxon>unclassified sequences</taxon>
        <taxon>metagenomes</taxon>
        <taxon>ecological metagenomes</taxon>
    </lineage>
</organism>
<name>X1LJC4_9ZZZZ</name>
<feature type="region of interest" description="Disordered" evidence="1">
    <location>
        <begin position="1"/>
        <end position="47"/>
    </location>
</feature>
<sequence length="62" mass="6918">GELYPVGTPVPAGRVSRRGDLRPGPAPEHVTEKKPRKEPEETPLRSLGDMIEEFKQEEKVPV</sequence>
<comment type="caution">
    <text evidence="2">The sequence shown here is derived from an EMBL/GenBank/DDBJ whole genome shotgun (WGS) entry which is preliminary data.</text>
</comment>
<evidence type="ECO:0000313" key="2">
    <source>
        <dbReference type="EMBL" id="GAH94253.1"/>
    </source>
</evidence>
<protein>
    <submittedName>
        <fullName evidence="2">Uncharacterized protein</fullName>
    </submittedName>
</protein>
<evidence type="ECO:0000256" key="1">
    <source>
        <dbReference type="SAM" id="MobiDB-lite"/>
    </source>
</evidence>
<dbReference type="EMBL" id="BARU01048203">
    <property type="protein sequence ID" value="GAH94253.1"/>
    <property type="molecule type" value="Genomic_DNA"/>
</dbReference>